<dbReference type="PROSITE" id="PS00922">
    <property type="entry name" value="TRANSGLYCOSYLASE"/>
    <property type="match status" value="1"/>
</dbReference>
<evidence type="ECO:0000256" key="3">
    <source>
        <dbReference type="ARBA" id="ARBA00022729"/>
    </source>
</evidence>
<dbReference type="SUPFAM" id="SSF53955">
    <property type="entry name" value="Lysozyme-like"/>
    <property type="match status" value="1"/>
</dbReference>
<gene>
    <name evidence="8 11" type="primary">mltF</name>
    <name evidence="11" type="ORF">GCM10017161_25460</name>
</gene>
<evidence type="ECO:0000256" key="2">
    <source>
        <dbReference type="ARBA" id="ARBA00010333"/>
    </source>
</evidence>
<comment type="catalytic activity">
    <reaction evidence="8">
        <text>Exolytic cleavage of the (1-&gt;4)-beta-glycosidic linkage between N-acetylmuramic acid (MurNAc) and N-acetylglucosamine (GlcNAc) residues in peptidoglycan, from either the reducing or the non-reducing ends of the peptidoglycan chains, with concomitant formation of a 1,6-anhydrobond in the MurNAc residue.</text>
        <dbReference type="EC" id="4.2.2.n1"/>
    </reaction>
</comment>
<dbReference type="RefSeq" id="WP_308436241.1">
    <property type="nucleotide sequence ID" value="NZ_BNCK01000005.1"/>
</dbReference>
<feature type="chain" id="PRO_5038196798" description="Membrane-bound lytic murein transglycosylase F" evidence="8">
    <location>
        <begin position="26"/>
        <end position="490"/>
    </location>
</feature>
<comment type="caution">
    <text evidence="8">Lacks conserved residue(s) required for the propagation of feature annotation.</text>
</comment>
<name>A0A919BK58_9GAMM</name>
<evidence type="ECO:0000256" key="6">
    <source>
        <dbReference type="ARBA" id="ARBA00023239"/>
    </source>
</evidence>
<accession>A0A919BK58</accession>
<dbReference type="AlphaFoldDB" id="A0A919BK58"/>
<dbReference type="GO" id="GO:0009279">
    <property type="term" value="C:cell outer membrane"/>
    <property type="evidence" value="ECO:0007669"/>
    <property type="project" value="UniProtKB-SubCell"/>
</dbReference>
<dbReference type="GO" id="GO:0016998">
    <property type="term" value="P:cell wall macromolecule catabolic process"/>
    <property type="evidence" value="ECO:0007669"/>
    <property type="project" value="UniProtKB-UniRule"/>
</dbReference>
<keyword evidence="4 8" id="KW-0472">Membrane</keyword>
<dbReference type="InterPro" id="IPR008258">
    <property type="entry name" value="Transglycosylase_SLT_dom_1"/>
</dbReference>
<reference evidence="11" key="2">
    <citation type="submission" date="2020-09" db="EMBL/GenBank/DDBJ databases">
        <authorList>
            <person name="Sun Q."/>
            <person name="Kim S."/>
        </authorList>
    </citation>
    <scope>NUCLEOTIDE SEQUENCE</scope>
    <source>
        <strain evidence="11">KCTC 42731</strain>
    </source>
</reference>
<comment type="subcellular location">
    <subcellularLocation>
        <location evidence="8">Cell outer membrane</location>
        <topology evidence="8">Peripheral membrane protein</topology>
    </subcellularLocation>
    <text evidence="8">Attached to the inner leaflet of the outer membrane.</text>
</comment>
<comment type="similarity">
    <text evidence="2">Belongs to the bacterial solute-binding protein 3 family.</text>
</comment>
<feature type="region of interest" description="Disordered" evidence="9">
    <location>
        <begin position="464"/>
        <end position="490"/>
    </location>
</feature>
<dbReference type="HAMAP" id="MF_02016">
    <property type="entry name" value="MltF"/>
    <property type="match status" value="1"/>
</dbReference>
<dbReference type="Pfam" id="PF00497">
    <property type="entry name" value="SBP_bac_3"/>
    <property type="match status" value="1"/>
</dbReference>
<evidence type="ECO:0000256" key="8">
    <source>
        <dbReference type="HAMAP-Rule" id="MF_02016"/>
    </source>
</evidence>
<keyword evidence="12" id="KW-1185">Reference proteome</keyword>
<dbReference type="PROSITE" id="PS51257">
    <property type="entry name" value="PROKAR_LIPOPROTEIN"/>
    <property type="match status" value="1"/>
</dbReference>
<comment type="similarity">
    <text evidence="1">Belongs to the transglycosylase Slt family.</text>
</comment>
<dbReference type="GO" id="GO:0009253">
    <property type="term" value="P:peptidoglycan catabolic process"/>
    <property type="evidence" value="ECO:0007669"/>
    <property type="project" value="TreeGrafter"/>
</dbReference>
<dbReference type="Gene3D" id="3.40.190.10">
    <property type="entry name" value="Periplasmic binding protein-like II"/>
    <property type="match status" value="2"/>
</dbReference>
<dbReference type="CDD" id="cd01009">
    <property type="entry name" value="PBP2_YfhD_N"/>
    <property type="match status" value="1"/>
</dbReference>
<evidence type="ECO:0000259" key="10">
    <source>
        <dbReference type="SMART" id="SM00062"/>
    </source>
</evidence>
<evidence type="ECO:0000256" key="4">
    <source>
        <dbReference type="ARBA" id="ARBA00023136"/>
    </source>
</evidence>
<dbReference type="InterPro" id="IPR000189">
    <property type="entry name" value="Transglyc_AS"/>
</dbReference>
<keyword evidence="6 8" id="KW-0456">Lyase</keyword>
<evidence type="ECO:0000256" key="5">
    <source>
        <dbReference type="ARBA" id="ARBA00023237"/>
    </source>
</evidence>
<dbReference type="NCBIfam" id="NF008112">
    <property type="entry name" value="PRK10859.1"/>
    <property type="match status" value="1"/>
</dbReference>
<dbReference type="PANTHER" id="PTHR35936">
    <property type="entry name" value="MEMBRANE-BOUND LYTIC MUREIN TRANSGLYCOSYLASE F"/>
    <property type="match status" value="1"/>
</dbReference>
<comment type="caution">
    <text evidence="11">The sequence shown here is derived from an EMBL/GenBank/DDBJ whole genome shotgun (WGS) entry which is preliminary data.</text>
</comment>
<keyword evidence="5 8" id="KW-0998">Cell outer membrane</keyword>
<evidence type="ECO:0000256" key="7">
    <source>
        <dbReference type="ARBA" id="ARBA00023316"/>
    </source>
</evidence>
<dbReference type="FunFam" id="1.10.530.10:FF:000003">
    <property type="entry name" value="Membrane-bound lytic murein transglycosylase F"/>
    <property type="match status" value="1"/>
</dbReference>
<sequence length="490" mass="55843" precursor="true">MKILVNKLSLLCVFLVCLVSFSACKQTENSQGLARIKERGFVTVGTLYGLTSYYIDAQGETGFEYELAKAYADYLGVNLKVVASYSIEELFNQLESGKVDFLAAGLTVTDIRQAKFRFSPAYNNISQKLVYKQGNKRPRTAEDLSGELVVTANSSHVETLNKLKQQSAKLNWIETADLDSEELLIRILDGEIDYTIIDSHTLAVSRRYYPEISIGFTIEQEQPLAWALPQQADDALYGTLIEFFGQVHHDGTLLALNDKYFGHVERFNLVDTRAFIQAIESKLPAYQALFEKYAQDLDWRLLAAISYQESHWNPRARSHTGVRGLMMLTLPTAKQMGVKSRLDPEQSIRGGAKYVQQMINRMPDRIPSPDRMWFALAAYNVGLGHLNDARSITKKQGGDPDRWVDVKQRLPLLKQKKYYKNTRYGYARGDEPINYVENIRRYYDTLTWIDDKKRVQQLEDKLIEQSESTITPEHSEPQKVDADKATTSAQ</sequence>
<evidence type="ECO:0000313" key="12">
    <source>
        <dbReference type="Proteomes" id="UP000623842"/>
    </source>
</evidence>
<proteinExistence type="inferred from homology"/>
<dbReference type="GO" id="GO:0071555">
    <property type="term" value="P:cell wall organization"/>
    <property type="evidence" value="ECO:0007669"/>
    <property type="project" value="UniProtKB-KW"/>
</dbReference>
<comment type="similarity">
    <text evidence="8">In the N-terminal section; belongs to the bacterial solute-binding protein 3 family.</text>
</comment>
<comment type="domain">
    <text evidence="8">The N-terminal domain does not have lytic activity and probably modulates enzymatic activity. The C-terminal domain is the catalytic active domain.</text>
</comment>
<feature type="domain" description="Solute-binding protein family 3/N-terminal" evidence="10">
    <location>
        <begin position="41"/>
        <end position="264"/>
    </location>
</feature>
<dbReference type="Proteomes" id="UP000623842">
    <property type="component" value="Unassembled WGS sequence"/>
</dbReference>
<keyword evidence="7 8" id="KW-0961">Cell wall biogenesis/degradation</keyword>
<dbReference type="InterPro" id="IPR023346">
    <property type="entry name" value="Lysozyme-like_dom_sf"/>
</dbReference>
<dbReference type="SMART" id="SM00062">
    <property type="entry name" value="PBPb"/>
    <property type="match status" value="1"/>
</dbReference>
<reference evidence="11" key="1">
    <citation type="journal article" date="2014" name="Int. J. Syst. Evol. Microbiol.">
        <title>Complete genome sequence of Corynebacterium casei LMG S-19264T (=DSM 44701T), isolated from a smear-ripened cheese.</title>
        <authorList>
            <consortium name="US DOE Joint Genome Institute (JGI-PGF)"/>
            <person name="Walter F."/>
            <person name="Albersmeier A."/>
            <person name="Kalinowski J."/>
            <person name="Ruckert C."/>
        </authorList>
    </citation>
    <scope>NUCLEOTIDE SEQUENCE</scope>
    <source>
        <strain evidence="11">KCTC 42731</strain>
    </source>
</reference>
<dbReference type="Gene3D" id="1.10.530.10">
    <property type="match status" value="1"/>
</dbReference>
<evidence type="ECO:0000313" key="11">
    <source>
        <dbReference type="EMBL" id="GHF96039.1"/>
    </source>
</evidence>
<comment type="similarity">
    <text evidence="8">In the C-terminal section; belongs to the transglycosylase Slt family.</text>
</comment>
<protein>
    <recommendedName>
        <fullName evidence="8">Membrane-bound lytic murein transglycosylase F</fullName>
        <ecNumber evidence="8">4.2.2.n1</ecNumber>
    </recommendedName>
    <alternativeName>
        <fullName evidence="8">Murein lyase F</fullName>
    </alternativeName>
</protein>
<feature type="compositionally biased region" description="Basic and acidic residues" evidence="9">
    <location>
        <begin position="473"/>
        <end position="484"/>
    </location>
</feature>
<dbReference type="EMBL" id="BNCK01000005">
    <property type="protein sequence ID" value="GHF96039.1"/>
    <property type="molecule type" value="Genomic_DNA"/>
</dbReference>
<dbReference type="InterPro" id="IPR023703">
    <property type="entry name" value="MltF"/>
</dbReference>
<comment type="function">
    <text evidence="8">Murein-degrading enzyme that degrades murein glycan strands and insoluble, high-molecular weight murein sacculi, with the concomitant formation of a 1,6-anhydromuramoyl product. Lytic transglycosylases (LTs) play an integral role in the metabolism of the peptidoglycan (PG) sacculus. Their lytic action creates space within the PG sacculus to allow for its expansion as well as for the insertion of various structures such as secretion systems and flagella.</text>
</comment>
<feature type="region of interest" description="LT domain" evidence="8">
    <location>
        <begin position="265"/>
        <end position="490"/>
    </location>
</feature>
<dbReference type="PANTHER" id="PTHR35936:SF32">
    <property type="entry name" value="MEMBRANE-BOUND LYTIC MUREIN TRANSGLYCOSYLASE F"/>
    <property type="match status" value="1"/>
</dbReference>
<dbReference type="CDD" id="cd13403">
    <property type="entry name" value="MLTF-like"/>
    <property type="match status" value="1"/>
</dbReference>
<dbReference type="GO" id="GO:0008933">
    <property type="term" value="F:peptidoglycan lytic transglycosylase activity"/>
    <property type="evidence" value="ECO:0007669"/>
    <property type="project" value="UniProtKB-UniRule"/>
</dbReference>
<dbReference type="InterPro" id="IPR001638">
    <property type="entry name" value="Solute-binding_3/MltF_N"/>
</dbReference>
<organism evidence="11 12">
    <name type="scientific">Thalassotalea marina</name>
    <dbReference type="NCBI Taxonomy" id="1673741"/>
    <lineage>
        <taxon>Bacteria</taxon>
        <taxon>Pseudomonadati</taxon>
        <taxon>Pseudomonadota</taxon>
        <taxon>Gammaproteobacteria</taxon>
        <taxon>Alteromonadales</taxon>
        <taxon>Colwelliaceae</taxon>
        <taxon>Thalassotalea</taxon>
    </lineage>
</organism>
<feature type="active site" evidence="8">
    <location>
        <position position="309"/>
    </location>
</feature>
<feature type="signal peptide" evidence="8">
    <location>
        <begin position="1"/>
        <end position="25"/>
    </location>
</feature>
<evidence type="ECO:0000256" key="1">
    <source>
        <dbReference type="ARBA" id="ARBA00007734"/>
    </source>
</evidence>
<dbReference type="Pfam" id="PF01464">
    <property type="entry name" value="SLT"/>
    <property type="match status" value="1"/>
</dbReference>
<evidence type="ECO:0000256" key="9">
    <source>
        <dbReference type="SAM" id="MobiDB-lite"/>
    </source>
</evidence>
<dbReference type="SUPFAM" id="SSF53850">
    <property type="entry name" value="Periplasmic binding protein-like II"/>
    <property type="match status" value="1"/>
</dbReference>
<dbReference type="EC" id="4.2.2.n1" evidence="8"/>
<keyword evidence="3 8" id="KW-0732">Signal</keyword>